<evidence type="ECO:0000313" key="2">
    <source>
        <dbReference type="Proteomes" id="UP000002630"/>
    </source>
</evidence>
<name>D7FHV5_ECTSI</name>
<keyword evidence="2" id="KW-1185">Reference proteome</keyword>
<dbReference type="Proteomes" id="UP000002630">
    <property type="component" value="Unassembled WGS sequence"/>
</dbReference>
<proteinExistence type="predicted"/>
<sequence>MGATMRLGQRKTIIRAFSSGESSVSAKLYGDVSEVMERHRHRRG</sequence>
<dbReference type="EMBL" id="FN649760">
    <property type="protein sequence ID" value="CBJ34153.1"/>
    <property type="molecule type" value="Genomic_DNA"/>
</dbReference>
<dbReference type="AlphaFoldDB" id="D7FHV5"/>
<evidence type="ECO:0000313" key="1">
    <source>
        <dbReference type="EMBL" id="CBJ34153.1"/>
    </source>
</evidence>
<gene>
    <name evidence="1" type="ORF">Esi_1129_0004</name>
</gene>
<accession>D7FHV5</accession>
<dbReference type="InterPro" id="IPR029062">
    <property type="entry name" value="Class_I_gatase-like"/>
</dbReference>
<reference evidence="1 2" key="1">
    <citation type="journal article" date="2010" name="Nature">
        <title>The Ectocarpus genome and the independent evolution of multicellularity in brown algae.</title>
        <authorList>
            <person name="Cock J.M."/>
            <person name="Sterck L."/>
            <person name="Rouze P."/>
            <person name="Scornet D."/>
            <person name="Allen A.E."/>
            <person name="Amoutzias G."/>
            <person name="Anthouard V."/>
            <person name="Artiguenave F."/>
            <person name="Aury J.M."/>
            <person name="Badger J.H."/>
            <person name="Beszteri B."/>
            <person name="Billiau K."/>
            <person name="Bonnet E."/>
            <person name="Bothwell J.H."/>
            <person name="Bowler C."/>
            <person name="Boyen C."/>
            <person name="Brownlee C."/>
            <person name="Carrano C.J."/>
            <person name="Charrier B."/>
            <person name="Cho G.Y."/>
            <person name="Coelho S.M."/>
            <person name="Collen J."/>
            <person name="Corre E."/>
            <person name="Da Silva C."/>
            <person name="Delage L."/>
            <person name="Delaroque N."/>
            <person name="Dittami S.M."/>
            <person name="Doulbeau S."/>
            <person name="Elias M."/>
            <person name="Farnham G."/>
            <person name="Gachon C.M."/>
            <person name="Gschloessl B."/>
            <person name="Heesch S."/>
            <person name="Jabbari K."/>
            <person name="Jubin C."/>
            <person name="Kawai H."/>
            <person name="Kimura K."/>
            <person name="Kloareg B."/>
            <person name="Kupper F.C."/>
            <person name="Lang D."/>
            <person name="Le Bail A."/>
            <person name="Leblanc C."/>
            <person name="Lerouge P."/>
            <person name="Lohr M."/>
            <person name="Lopez P.J."/>
            <person name="Martens C."/>
            <person name="Maumus F."/>
            <person name="Michel G."/>
            <person name="Miranda-Saavedra D."/>
            <person name="Morales J."/>
            <person name="Moreau H."/>
            <person name="Motomura T."/>
            <person name="Nagasato C."/>
            <person name="Napoli C.A."/>
            <person name="Nelson D.R."/>
            <person name="Nyvall-Collen P."/>
            <person name="Peters A.F."/>
            <person name="Pommier C."/>
            <person name="Potin P."/>
            <person name="Poulain J."/>
            <person name="Quesneville H."/>
            <person name="Read B."/>
            <person name="Rensing S.A."/>
            <person name="Ritter A."/>
            <person name="Rousvoal S."/>
            <person name="Samanta M."/>
            <person name="Samson G."/>
            <person name="Schroeder D.C."/>
            <person name="Segurens B."/>
            <person name="Strittmatter M."/>
            <person name="Tonon T."/>
            <person name="Tregear J.W."/>
            <person name="Valentin K."/>
            <person name="von Dassow P."/>
            <person name="Yamagishi T."/>
            <person name="Van de Peer Y."/>
            <person name="Wincker P."/>
        </authorList>
    </citation>
    <scope>NUCLEOTIDE SEQUENCE [LARGE SCALE GENOMIC DNA]</scope>
    <source>
        <strain evidence="2">Ec32 / CCAP1310/4</strain>
    </source>
</reference>
<dbReference type="Gene3D" id="3.40.50.880">
    <property type="match status" value="1"/>
</dbReference>
<protein>
    <submittedName>
        <fullName evidence="1">Uncharacterized protein</fullName>
    </submittedName>
</protein>
<dbReference type="OrthoDB" id="1739076at2759"/>
<organism evidence="1 2">
    <name type="scientific">Ectocarpus siliculosus</name>
    <name type="common">Brown alga</name>
    <name type="synonym">Conferva siliculosa</name>
    <dbReference type="NCBI Taxonomy" id="2880"/>
    <lineage>
        <taxon>Eukaryota</taxon>
        <taxon>Sar</taxon>
        <taxon>Stramenopiles</taxon>
        <taxon>Ochrophyta</taxon>
        <taxon>PX clade</taxon>
        <taxon>Phaeophyceae</taxon>
        <taxon>Ectocarpales</taxon>
        <taxon>Ectocarpaceae</taxon>
        <taxon>Ectocarpus</taxon>
    </lineage>
</organism>
<dbReference type="InParanoid" id="D7FHV5"/>